<protein>
    <submittedName>
        <fullName evidence="2">Uncharacterized protein</fullName>
    </submittedName>
</protein>
<reference evidence="2 3" key="1">
    <citation type="submission" date="2024-04" db="EMBL/GenBank/DDBJ databases">
        <authorList>
            <consortium name="Genoscope - CEA"/>
            <person name="William W."/>
        </authorList>
    </citation>
    <scope>NUCLEOTIDE SEQUENCE [LARGE SCALE GENOMIC DNA]</scope>
</reference>
<feature type="chain" id="PRO_5043618028" evidence="1">
    <location>
        <begin position="24"/>
        <end position="157"/>
    </location>
</feature>
<name>A0AAV2IKK4_LYMST</name>
<dbReference type="AlphaFoldDB" id="A0AAV2IKK4"/>
<evidence type="ECO:0000256" key="1">
    <source>
        <dbReference type="SAM" id="SignalP"/>
    </source>
</evidence>
<sequence>MGSRCFTVSFLLLVLCCTGYVGGRQMCWSCQYVLNGRGIECTTAPANWTGGERRIKCETKCIITADYDSKTGQPKFFYRGCGAYSQENGCTDYGTSHGCFFSCEGEDYCNNKLWPRSPIIDKDDPHGAASALNHLDRALCVAIAALVYTFPDLLNVS</sequence>
<organism evidence="2 3">
    <name type="scientific">Lymnaea stagnalis</name>
    <name type="common">Great pond snail</name>
    <name type="synonym">Helix stagnalis</name>
    <dbReference type="NCBI Taxonomy" id="6523"/>
    <lineage>
        <taxon>Eukaryota</taxon>
        <taxon>Metazoa</taxon>
        <taxon>Spiralia</taxon>
        <taxon>Lophotrochozoa</taxon>
        <taxon>Mollusca</taxon>
        <taxon>Gastropoda</taxon>
        <taxon>Heterobranchia</taxon>
        <taxon>Euthyneura</taxon>
        <taxon>Panpulmonata</taxon>
        <taxon>Hygrophila</taxon>
        <taxon>Lymnaeoidea</taxon>
        <taxon>Lymnaeidae</taxon>
        <taxon>Lymnaea</taxon>
    </lineage>
</organism>
<keyword evidence="1" id="KW-0732">Signal</keyword>
<evidence type="ECO:0000313" key="3">
    <source>
        <dbReference type="Proteomes" id="UP001497497"/>
    </source>
</evidence>
<gene>
    <name evidence="2" type="ORF">GSLYS_00020969001</name>
</gene>
<dbReference type="Proteomes" id="UP001497497">
    <property type="component" value="Unassembled WGS sequence"/>
</dbReference>
<keyword evidence="3" id="KW-1185">Reference proteome</keyword>
<proteinExistence type="predicted"/>
<evidence type="ECO:0000313" key="2">
    <source>
        <dbReference type="EMBL" id="CAL1547652.1"/>
    </source>
</evidence>
<comment type="caution">
    <text evidence="2">The sequence shown here is derived from an EMBL/GenBank/DDBJ whole genome shotgun (WGS) entry which is preliminary data.</text>
</comment>
<feature type="signal peptide" evidence="1">
    <location>
        <begin position="1"/>
        <end position="23"/>
    </location>
</feature>
<accession>A0AAV2IKK4</accession>
<dbReference type="EMBL" id="CAXITT010001032">
    <property type="protein sequence ID" value="CAL1547652.1"/>
    <property type="molecule type" value="Genomic_DNA"/>
</dbReference>